<dbReference type="EMBL" id="FZLN01000001">
    <property type="protein sequence ID" value="SNQ28096.1"/>
    <property type="molecule type" value="Genomic_DNA"/>
</dbReference>
<name>A0A217ED19_9GAMM</name>
<evidence type="ECO:0000256" key="3">
    <source>
        <dbReference type="ARBA" id="ARBA00023315"/>
    </source>
</evidence>
<dbReference type="GO" id="GO:0008914">
    <property type="term" value="F:leucyl-tRNA--protein transferase activity"/>
    <property type="evidence" value="ECO:0007669"/>
    <property type="project" value="UniProtKB-UniRule"/>
</dbReference>
<dbReference type="Gene3D" id="3.30.70.3550">
    <property type="entry name" value="Leucyl/phenylalanyl-tRNA-protein transferase, N-terminal domain"/>
    <property type="match status" value="1"/>
</dbReference>
<comment type="function">
    <text evidence="4">Functions in the N-end rule pathway of protein degradation where it conjugates Leu, Phe and, less efficiently, Met from aminoacyl-tRNAs to the N-termini of proteins containing an N-terminal arginine or lysine.</text>
</comment>
<evidence type="ECO:0000256" key="4">
    <source>
        <dbReference type="HAMAP-Rule" id="MF_00688"/>
    </source>
</evidence>
<keyword evidence="2 4" id="KW-0808">Transferase</keyword>
<dbReference type="Pfam" id="PF03588">
    <property type="entry name" value="Leu_Phe_trans"/>
    <property type="match status" value="1"/>
</dbReference>
<dbReference type="EC" id="2.3.2.6" evidence="4"/>
<dbReference type="InterPro" id="IPR042203">
    <property type="entry name" value="Leu/Phe-tRNA_Trfase_C"/>
</dbReference>
<dbReference type="GO" id="GO:0030163">
    <property type="term" value="P:protein catabolic process"/>
    <property type="evidence" value="ECO:0007669"/>
    <property type="project" value="UniProtKB-UniRule"/>
</dbReference>
<proteinExistence type="inferred from homology"/>
<dbReference type="InterPro" id="IPR016181">
    <property type="entry name" value="Acyl_CoA_acyltransferase"/>
</dbReference>
<dbReference type="Gene3D" id="3.40.630.70">
    <property type="entry name" value="Leucyl/phenylalanyl-tRNA-protein transferase, C-terminal domain"/>
    <property type="match status" value="1"/>
</dbReference>
<organism evidence="5 6">
    <name type="scientific">Acinetobacter apis</name>
    <dbReference type="NCBI Taxonomy" id="1229165"/>
    <lineage>
        <taxon>Bacteria</taxon>
        <taxon>Pseudomonadati</taxon>
        <taxon>Pseudomonadota</taxon>
        <taxon>Gammaproteobacteria</taxon>
        <taxon>Moraxellales</taxon>
        <taxon>Moraxellaceae</taxon>
        <taxon>Acinetobacter</taxon>
    </lineage>
</organism>
<comment type="catalytic activity">
    <reaction evidence="4">
        <text>L-phenylalanyl-tRNA(Phe) + an N-terminal L-alpha-aminoacyl-[protein] = an N-terminal L-phenylalanyl-L-alpha-aminoacyl-[protein] + tRNA(Phe)</text>
        <dbReference type="Rhea" id="RHEA:43632"/>
        <dbReference type="Rhea" id="RHEA-COMP:9668"/>
        <dbReference type="Rhea" id="RHEA-COMP:9699"/>
        <dbReference type="Rhea" id="RHEA-COMP:10636"/>
        <dbReference type="Rhea" id="RHEA-COMP:10637"/>
        <dbReference type="ChEBI" id="CHEBI:78442"/>
        <dbReference type="ChEBI" id="CHEBI:78531"/>
        <dbReference type="ChEBI" id="CHEBI:78597"/>
        <dbReference type="ChEBI" id="CHEBI:83561"/>
        <dbReference type="EC" id="2.3.2.6"/>
    </reaction>
</comment>
<evidence type="ECO:0000313" key="5">
    <source>
        <dbReference type="EMBL" id="SNQ28096.1"/>
    </source>
</evidence>
<comment type="catalytic activity">
    <reaction evidence="4">
        <text>N-terminal L-arginyl-[protein] + L-leucyl-tRNA(Leu) = N-terminal L-leucyl-L-arginyl-[protein] + tRNA(Leu) + H(+)</text>
        <dbReference type="Rhea" id="RHEA:50416"/>
        <dbReference type="Rhea" id="RHEA-COMP:9613"/>
        <dbReference type="Rhea" id="RHEA-COMP:9622"/>
        <dbReference type="Rhea" id="RHEA-COMP:12672"/>
        <dbReference type="Rhea" id="RHEA-COMP:12673"/>
        <dbReference type="ChEBI" id="CHEBI:15378"/>
        <dbReference type="ChEBI" id="CHEBI:64719"/>
        <dbReference type="ChEBI" id="CHEBI:78442"/>
        <dbReference type="ChEBI" id="CHEBI:78494"/>
        <dbReference type="ChEBI" id="CHEBI:133044"/>
        <dbReference type="EC" id="2.3.2.6"/>
    </reaction>
</comment>
<dbReference type="AlphaFoldDB" id="A0A217ED19"/>
<dbReference type="SUPFAM" id="SSF55729">
    <property type="entry name" value="Acyl-CoA N-acyltransferases (Nat)"/>
    <property type="match status" value="1"/>
</dbReference>
<evidence type="ECO:0000256" key="2">
    <source>
        <dbReference type="ARBA" id="ARBA00022679"/>
    </source>
</evidence>
<evidence type="ECO:0000313" key="6">
    <source>
        <dbReference type="Proteomes" id="UP000243463"/>
    </source>
</evidence>
<dbReference type="HAMAP" id="MF_00688">
    <property type="entry name" value="Leu_Phe_trans"/>
    <property type="match status" value="1"/>
</dbReference>
<keyword evidence="1 4" id="KW-0963">Cytoplasm</keyword>
<accession>A0A217ED19</accession>
<evidence type="ECO:0000256" key="1">
    <source>
        <dbReference type="ARBA" id="ARBA00022490"/>
    </source>
</evidence>
<reference evidence="6" key="1">
    <citation type="submission" date="2017-06" db="EMBL/GenBank/DDBJ databases">
        <authorList>
            <person name="Varghese N."/>
            <person name="Submissions S."/>
        </authorList>
    </citation>
    <scope>NUCLEOTIDE SEQUENCE [LARGE SCALE GENOMIC DNA]</scope>
    <source>
        <strain evidence="6">ANC 5114</strain>
    </source>
</reference>
<comment type="similarity">
    <text evidence="4">Belongs to the L/F-transferase family.</text>
</comment>
<dbReference type="Proteomes" id="UP000243463">
    <property type="component" value="Unassembled WGS sequence"/>
</dbReference>
<comment type="subcellular location">
    <subcellularLocation>
        <location evidence="4">Cytoplasm</location>
    </subcellularLocation>
</comment>
<dbReference type="PANTHER" id="PTHR30098">
    <property type="entry name" value="LEUCYL/PHENYLALANYL-TRNA--PROTEIN TRANSFERASE"/>
    <property type="match status" value="1"/>
</dbReference>
<gene>
    <name evidence="4" type="primary">aat</name>
    <name evidence="5" type="ORF">SAMN05444584_0004</name>
</gene>
<keyword evidence="6" id="KW-1185">Reference proteome</keyword>
<dbReference type="PANTHER" id="PTHR30098:SF2">
    <property type="entry name" value="LEUCYL_PHENYLALANYL-TRNA--PROTEIN TRANSFERASE"/>
    <property type="match status" value="1"/>
</dbReference>
<keyword evidence="3 4" id="KW-0012">Acyltransferase</keyword>
<dbReference type="NCBIfam" id="TIGR00667">
    <property type="entry name" value="aat"/>
    <property type="match status" value="1"/>
</dbReference>
<dbReference type="InterPro" id="IPR042221">
    <property type="entry name" value="Leu/Phe-tRNA_Trfase_N"/>
</dbReference>
<dbReference type="GO" id="GO:0005737">
    <property type="term" value="C:cytoplasm"/>
    <property type="evidence" value="ECO:0007669"/>
    <property type="project" value="UniProtKB-SubCell"/>
</dbReference>
<sequence length="245" mass="28212">MMQTRPQSQYIFPNPMETDPEGEGLICLGADLAVPTLIEAYSHGLFPWFNEGDPICWWSPDPRCVIYPKDYTPSKTLLRSMKKHDYRITINQAFSKVIRSCSLPRHYANETWISEDIIQSYIDMFQQGLGYSIEVWEHETLVGGLYGIHLGKGCFGESMFSQRTDVSKIAFYVLMLIGQEQDLPWIDCQLENDHLMSLGATCISREEYLNSLQNVIKQSRIDWKKYQDSVFSSKSIALSKQLITK</sequence>
<protein>
    <recommendedName>
        <fullName evidence="4">Leucyl/phenylalanyl-tRNA--protein transferase</fullName>
        <ecNumber evidence="4">2.3.2.6</ecNumber>
    </recommendedName>
    <alternativeName>
        <fullName evidence="4">L/F-transferase</fullName>
    </alternativeName>
    <alternativeName>
        <fullName evidence="4">Leucyltransferase</fullName>
    </alternativeName>
    <alternativeName>
        <fullName evidence="4">Phenyalanyltransferase</fullName>
    </alternativeName>
</protein>
<dbReference type="InterPro" id="IPR004616">
    <property type="entry name" value="Leu/Phe-tRNA_Trfase"/>
</dbReference>
<comment type="catalytic activity">
    <reaction evidence="4">
        <text>N-terminal L-lysyl-[protein] + L-leucyl-tRNA(Leu) = N-terminal L-leucyl-L-lysyl-[protein] + tRNA(Leu) + H(+)</text>
        <dbReference type="Rhea" id="RHEA:12340"/>
        <dbReference type="Rhea" id="RHEA-COMP:9613"/>
        <dbReference type="Rhea" id="RHEA-COMP:9622"/>
        <dbReference type="Rhea" id="RHEA-COMP:12670"/>
        <dbReference type="Rhea" id="RHEA-COMP:12671"/>
        <dbReference type="ChEBI" id="CHEBI:15378"/>
        <dbReference type="ChEBI" id="CHEBI:65249"/>
        <dbReference type="ChEBI" id="CHEBI:78442"/>
        <dbReference type="ChEBI" id="CHEBI:78494"/>
        <dbReference type="ChEBI" id="CHEBI:133043"/>
        <dbReference type="EC" id="2.3.2.6"/>
    </reaction>
</comment>